<proteinExistence type="predicted"/>
<reference evidence="3" key="1">
    <citation type="submission" date="2017-06" db="EMBL/GenBank/DDBJ databases">
        <authorList>
            <person name="LiPuma J."/>
            <person name="Spilker T."/>
        </authorList>
    </citation>
    <scope>NUCLEOTIDE SEQUENCE [LARGE SCALE GENOMIC DNA]</scope>
    <source>
        <strain evidence="3">AU17325</strain>
    </source>
</reference>
<evidence type="ECO:0000313" key="3">
    <source>
        <dbReference type="Proteomes" id="UP000214600"/>
    </source>
</evidence>
<dbReference type="InterPro" id="IPR054335">
    <property type="entry name" value="DuOB_dom"/>
</dbReference>
<evidence type="ECO:0000313" key="2">
    <source>
        <dbReference type="EMBL" id="OXI49276.1"/>
    </source>
</evidence>
<comment type="caution">
    <text evidence="2">The sequence shown here is derived from an EMBL/GenBank/DDBJ whole genome shotgun (WGS) entry which is preliminary data.</text>
</comment>
<organism evidence="2 3">
    <name type="scientific">Burkholderia aenigmatica</name>
    <dbReference type="NCBI Taxonomy" id="2015348"/>
    <lineage>
        <taxon>Bacteria</taxon>
        <taxon>Pseudomonadati</taxon>
        <taxon>Pseudomonadota</taxon>
        <taxon>Betaproteobacteria</taxon>
        <taxon>Burkholderiales</taxon>
        <taxon>Burkholderiaceae</taxon>
        <taxon>Burkholderia</taxon>
        <taxon>Burkholderia cepacia complex</taxon>
    </lineage>
</organism>
<protein>
    <recommendedName>
        <fullName evidence="1">Dual OB-containing domain-containing protein</fullName>
    </recommendedName>
</protein>
<gene>
    <name evidence="2" type="ORF">CFB84_10515</name>
</gene>
<dbReference type="Pfam" id="PF22557">
    <property type="entry name" value="DuOB"/>
    <property type="match status" value="1"/>
</dbReference>
<sequence length="188" mass="21037">MWTTEQQYHGNKGLPQVLDELKVPLLQANPHGCQTENWVLDATKWWQKTGTAKWSIAASYAENSPVLFVNAGSSKKGSNNEIPLAQSETLPSSLTLIRVDEINVQKFIYYEKVKLVGWFQYNGMGYGLDITDPVIESEYHTKDDGYYAIGESLLCISLSKPINKTNGDGLDYRYKLIAAVMPKPEEGA</sequence>
<dbReference type="EMBL" id="NKFA01000003">
    <property type="protein sequence ID" value="OXI49276.1"/>
    <property type="molecule type" value="Genomic_DNA"/>
</dbReference>
<dbReference type="Proteomes" id="UP000214600">
    <property type="component" value="Unassembled WGS sequence"/>
</dbReference>
<evidence type="ECO:0000259" key="1">
    <source>
        <dbReference type="Pfam" id="PF22557"/>
    </source>
</evidence>
<reference evidence="2 3" key="2">
    <citation type="submission" date="2017-08" db="EMBL/GenBank/DDBJ databases">
        <title>WGS of novel Burkholderia cepaca complex species.</title>
        <authorList>
            <person name="Lipuma J."/>
            <person name="Spilker T."/>
        </authorList>
    </citation>
    <scope>NUCLEOTIDE SEQUENCE [LARGE SCALE GENOMIC DNA]</scope>
    <source>
        <strain evidence="2 3">AU17325</strain>
    </source>
</reference>
<accession>A0A228J3I5</accession>
<name>A0A228J3I5_9BURK</name>
<dbReference type="AlphaFoldDB" id="A0A228J3I5"/>
<feature type="domain" description="Dual OB-containing" evidence="1">
    <location>
        <begin position="9"/>
        <end position="180"/>
    </location>
</feature>